<proteinExistence type="inferred from homology"/>
<dbReference type="Gene3D" id="3.40.1210.10">
    <property type="entry name" value="Survival protein SurE-like phosphatase/nucleotidase"/>
    <property type="match status" value="1"/>
</dbReference>
<feature type="signal peptide" evidence="6">
    <location>
        <begin position="1"/>
        <end position="24"/>
    </location>
</feature>
<organism evidence="8 9">
    <name type="scientific">Comamonas serinivorans</name>
    <dbReference type="NCBI Taxonomy" id="1082851"/>
    <lineage>
        <taxon>Bacteria</taxon>
        <taxon>Pseudomonadati</taxon>
        <taxon>Pseudomonadota</taxon>
        <taxon>Betaproteobacteria</taxon>
        <taxon>Burkholderiales</taxon>
        <taxon>Comamonadaceae</taxon>
        <taxon>Comamonas</taxon>
    </lineage>
</organism>
<evidence type="ECO:0000256" key="6">
    <source>
        <dbReference type="SAM" id="SignalP"/>
    </source>
</evidence>
<dbReference type="InterPro" id="IPR002828">
    <property type="entry name" value="SurE-like_Pase/nucleotidase"/>
</dbReference>
<feature type="domain" description="Survival protein SurE-like phosphatase/nucleotidase" evidence="7">
    <location>
        <begin position="27"/>
        <end position="240"/>
    </location>
</feature>
<dbReference type="GO" id="GO:0046872">
    <property type="term" value="F:metal ion binding"/>
    <property type="evidence" value="ECO:0007669"/>
    <property type="project" value="UniProtKB-KW"/>
</dbReference>
<accession>A0A1Y0ELA6</accession>
<dbReference type="SUPFAM" id="SSF64167">
    <property type="entry name" value="SurE-like"/>
    <property type="match status" value="1"/>
</dbReference>
<evidence type="ECO:0000256" key="3">
    <source>
        <dbReference type="ARBA" id="ARBA00012643"/>
    </source>
</evidence>
<keyword evidence="5" id="KW-0378">Hydrolase</keyword>
<dbReference type="EC" id="3.1.3.5" evidence="3"/>
<evidence type="ECO:0000313" key="8">
    <source>
        <dbReference type="EMBL" id="ARU04198.1"/>
    </source>
</evidence>
<dbReference type="GO" id="GO:0008253">
    <property type="term" value="F:5'-nucleotidase activity"/>
    <property type="evidence" value="ECO:0007669"/>
    <property type="project" value="UniProtKB-EC"/>
</dbReference>
<dbReference type="PANTHER" id="PTHR30457:SF0">
    <property type="entry name" value="PHOSPHATASE, PUTATIVE (AFU_ORTHOLOGUE AFUA_4G01070)-RELATED"/>
    <property type="match status" value="1"/>
</dbReference>
<dbReference type="RefSeq" id="WP_087278279.1">
    <property type="nucleotide sequence ID" value="NZ_CP021455.1"/>
</dbReference>
<protein>
    <recommendedName>
        <fullName evidence="3">5'-nucleotidase</fullName>
        <ecNumber evidence="3">3.1.3.5</ecNumber>
    </recommendedName>
</protein>
<comment type="catalytic activity">
    <reaction evidence="1">
        <text>a ribonucleoside 5'-phosphate + H2O = a ribonucleoside + phosphate</text>
        <dbReference type="Rhea" id="RHEA:12484"/>
        <dbReference type="ChEBI" id="CHEBI:15377"/>
        <dbReference type="ChEBI" id="CHEBI:18254"/>
        <dbReference type="ChEBI" id="CHEBI:43474"/>
        <dbReference type="ChEBI" id="CHEBI:58043"/>
        <dbReference type="EC" id="3.1.3.5"/>
    </reaction>
</comment>
<dbReference type="PANTHER" id="PTHR30457">
    <property type="entry name" value="5'-NUCLEOTIDASE SURE"/>
    <property type="match status" value="1"/>
</dbReference>
<reference evidence="8 9" key="1">
    <citation type="submission" date="2017-05" db="EMBL/GenBank/DDBJ databases">
        <authorList>
            <person name="Song R."/>
            <person name="Chenine A.L."/>
            <person name="Ruprecht R.M."/>
        </authorList>
    </citation>
    <scope>NUCLEOTIDE SEQUENCE [LARGE SCALE GENOMIC DNA]</scope>
    <source>
        <strain evidence="8 9">DSM 26136</strain>
    </source>
</reference>
<dbReference type="InterPro" id="IPR030048">
    <property type="entry name" value="SurE"/>
</dbReference>
<keyword evidence="4" id="KW-0479">Metal-binding</keyword>
<dbReference type="OrthoDB" id="9780815at2"/>
<keyword evidence="9" id="KW-1185">Reference proteome</keyword>
<evidence type="ECO:0000256" key="4">
    <source>
        <dbReference type="ARBA" id="ARBA00022723"/>
    </source>
</evidence>
<dbReference type="KEGG" id="cser:CCO03_05460"/>
<sequence>MTTPLLRGLALTAALALTTTPASALNILLSNDDGLTSNVKALYDSLKAAGHDVLVSVPCSPQSGRGAGIVMYSSTVIQADNDSQITKENGCHNGAAPIGAPAAGAFTKDGYTNGDWYYTHGTPVMATLYGLDIVGQSRWGKLPDLVISGPNEGQNIGSVIIASGTVSNAQIALSRGVPSIALSADSNTVDDAGLANANSKVVANLSVQLLNKLIAQQGQGALLPAGIALNVNFPKAVTASTPFAFSRVGTYNGYALTIRNNNGTFSMSANVNTQTPTAAQREDESVVVSNKVAVTAMQFGYESRPVAQEWLRLRLKSVNGQ</sequence>
<evidence type="ECO:0000256" key="1">
    <source>
        <dbReference type="ARBA" id="ARBA00000815"/>
    </source>
</evidence>
<comment type="similarity">
    <text evidence="2">Belongs to the SurE nucleotidase family.</text>
</comment>
<name>A0A1Y0ELA6_9BURK</name>
<evidence type="ECO:0000256" key="5">
    <source>
        <dbReference type="ARBA" id="ARBA00022801"/>
    </source>
</evidence>
<keyword evidence="6" id="KW-0732">Signal</keyword>
<dbReference type="InterPro" id="IPR036523">
    <property type="entry name" value="SurE-like_sf"/>
</dbReference>
<dbReference type="Pfam" id="PF01975">
    <property type="entry name" value="SurE"/>
    <property type="match status" value="1"/>
</dbReference>
<feature type="chain" id="PRO_5012214484" description="5'-nucleotidase" evidence="6">
    <location>
        <begin position="25"/>
        <end position="321"/>
    </location>
</feature>
<dbReference type="EMBL" id="CP021455">
    <property type="protein sequence ID" value="ARU04198.1"/>
    <property type="molecule type" value="Genomic_DNA"/>
</dbReference>
<gene>
    <name evidence="8" type="ORF">CCO03_05460</name>
</gene>
<dbReference type="Proteomes" id="UP000196138">
    <property type="component" value="Chromosome"/>
</dbReference>
<evidence type="ECO:0000256" key="2">
    <source>
        <dbReference type="ARBA" id="ARBA00011062"/>
    </source>
</evidence>
<evidence type="ECO:0000313" key="9">
    <source>
        <dbReference type="Proteomes" id="UP000196138"/>
    </source>
</evidence>
<dbReference type="AlphaFoldDB" id="A0A1Y0ELA6"/>
<evidence type="ECO:0000259" key="7">
    <source>
        <dbReference type="Pfam" id="PF01975"/>
    </source>
</evidence>